<gene>
    <name evidence="2" type="ORF">PQO05_12750</name>
</gene>
<protein>
    <recommendedName>
        <fullName evidence="4">Parallel beta helix pectate lyase-like protein</fullName>
    </recommendedName>
</protein>
<evidence type="ECO:0000313" key="2">
    <source>
        <dbReference type="EMBL" id="WCT14807.1"/>
    </source>
</evidence>
<dbReference type="Gene3D" id="2.160.20.10">
    <property type="entry name" value="Single-stranded right-handed beta-helix, Pectin lyase-like"/>
    <property type="match status" value="1"/>
</dbReference>
<feature type="signal peptide" evidence="1">
    <location>
        <begin position="1"/>
        <end position="23"/>
    </location>
</feature>
<sequence>MGKMYFNITAIIAIFLSASCKKAADLSPVAGANPVTAISTTTPILGRILPVGTGTGNLTIDGTSMGLKCNDIIKVKGGTYNGIDVQNINAGCPIYIKNDGLVQMAGNWDHMHITNVSNLTISGDGTIGIDKGFVSRDNLYYHSIILNGASQNLTIQNFSFSNVGNVVIYNVGTNVYTPGQTASYTQNLKILNNTCTNTSTFIQFGGDVIGGVITGLIKNLEIANLNFSNSDCGIVVFAANADNYDIHNNTITDVNPTNNNHNGIFMIKGSGAFHHNLVKNHQGNAIRAWIRSFGTTPQDVLIYNNVVVNSRKYSAFEVQSFAAEISPGVTTYANAKIYDNTCGNLNLSKDWYGVIVDVYDLFGGTCNVYDNVGFNFPAPNPNSFIVNQQASTTPVLSNNVYFTTAQGAGVNDVNKLTVK</sequence>
<proteinExistence type="predicted"/>
<keyword evidence="1" id="KW-0732">Signal</keyword>
<dbReference type="InterPro" id="IPR011050">
    <property type="entry name" value="Pectin_lyase_fold/virulence"/>
</dbReference>
<organism evidence="2 3">
    <name type="scientific">Mucilaginibacter jinjuensis</name>
    <dbReference type="NCBI Taxonomy" id="1176721"/>
    <lineage>
        <taxon>Bacteria</taxon>
        <taxon>Pseudomonadati</taxon>
        <taxon>Bacteroidota</taxon>
        <taxon>Sphingobacteriia</taxon>
        <taxon>Sphingobacteriales</taxon>
        <taxon>Sphingobacteriaceae</taxon>
        <taxon>Mucilaginibacter</taxon>
    </lineage>
</organism>
<feature type="chain" id="PRO_5047313025" description="Parallel beta helix pectate lyase-like protein" evidence="1">
    <location>
        <begin position="24"/>
        <end position="419"/>
    </location>
</feature>
<reference evidence="2 3" key="1">
    <citation type="submission" date="2023-02" db="EMBL/GenBank/DDBJ databases">
        <title>Genome sequence of Mucilaginibacter jinjuensis strain KACC 16571.</title>
        <authorList>
            <person name="Kim S."/>
            <person name="Heo J."/>
            <person name="Kwon S.-W."/>
        </authorList>
    </citation>
    <scope>NUCLEOTIDE SEQUENCE [LARGE SCALE GENOMIC DNA]</scope>
    <source>
        <strain evidence="2 3">KACC 16571</strain>
    </source>
</reference>
<keyword evidence="3" id="KW-1185">Reference proteome</keyword>
<dbReference type="Proteomes" id="UP001216139">
    <property type="component" value="Chromosome"/>
</dbReference>
<dbReference type="SUPFAM" id="SSF51126">
    <property type="entry name" value="Pectin lyase-like"/>
    <property type="match status" value="1"/>
</dbReference>
<evidence type="ECO:0000256" key="1">
    <source>
        <dbReference type="SAM" id="SignalP"/>
    </source>
</evidence>
<evidence type="ECO:0008006" key="4">
    <source>
        <dbReference type="Google" id="ProtNLM"/>
    </source>
</evidence>
<dbReference type="PROSITE" id="PS51257">
    <property type="entry name" value="PROKAR_LIPOPROTEIN"/>
    <property type="match status" value="1"/>
</dbReference>
<dbReference type="RefSeq" id="WP_273633302.1">
    <property type="nucleotide sequence ID" value="NZ_CP117167.1"/>
</dbReference>
<dbReference type="InterPro" id="IPR012334">
    <property type="entry name" value="Pectin_lyas_fold"/>
</dbReference>
<dbReference type="EMBL" id="CP117167">
    <property type="protein sequence ID" value="WCT14807.1"/>
    <property type="molecule type" value="Genomic_DNA"/>
</dbReference>
<accession>A0ABY7TEK0</accession>
<name>A0ABY7TEK0_9SPHI</name>
<evidence type="ECO:0000313" key="3">
    <source>
        <dbReference type="Proteomes" id="UP001216139"/>
    </source>
</evidence>